<dbReference type="EMBL" id="CAWUHC010000037">
    <property type="protein sequence ID" value="CAK7222019.1"/>
    <property type="molecule type" value="Genomic_DNA"/>
</dbReference>
<keyword evidence="5" id="KW-1185">Reference proteome</keyword>
<dbReference type="Pfam" id="PF14330">
    <property type="entry name" value="DUF4387"/>
    <property type="match status" value="1"/>
</dbReference>
<dbReference type="InterPro" id="IPR010839">
    <property type="entry name" value="AtuA_N"/>
</dbReference>
<feature type="domain" description="DUF4387" evidence="3">
    <location>
        <begin position="508"/>
        <end position="607"/>
    </location>
</feature>
<protein>
    <recommendedName>
        <fullName evidence="6">Caib baif family enzyme</fullName>
    </recommendedName>
</protein>
<evidence type="ECO:0000313" key="5">
    <source>
        <dbReference type="Proteomes" id="UP001642406"/>
    </source>
</evidence>
<accession>A0ABP0BQZ8</accession>
<name>A0ABP0BQZ8_9PEZI</name>
<sequence length="616" mass="65669">MPSFVPFKILTPCPLLGYGYDVEQFWHTIENDRPAAIIVDAGSTDPGPYMLGSGKTVVSRASYVTDLTPILEASAKHGTKVLIGSAGGAGTSAQVDFVVDVVRQIAQAGGHRFTVATIKFAARRDDLLAHLVAGKIAPCASAPPLKEADVVDAVDIVAQMGAEPFLAALADPAVDVIVAGRSYDPAPFAAFSMHHGVQASPAWHAGKIVECGGQCATPKGRSMLATMHQDGFVLTPTNPAERCTPLSVAAHTMYEKTRPDQLPGPGGVLHLAKTVYETQPDGRSLLVRGSVFVPSPTYQIKLEGAALVGYRSCFIGGIRDPILIGQIDNFLEHTVRGKTRAGFPSLDTDGGPRLIFHVYGRNAVMGPLEPLAGARGSDPYEVGVLGEVVAATQDEADAIANLARICTLHNAYPGQMATAGNLASPLTPLEQSLGPVFRFSVYHLMDVDDPTTYFRIDKLVVGDDRSNDHSGRRSNGHVLPVPAAQTPTAKPDLLQPRQRNLNKPGLTIADVASVVRSKNAGPFEITLDVIFDDLALYAHVRDSEVLTRDRIRGLYRLARDDDIVALQFFGPALGWKCTYKRPTSQPQGSVGERDTFGAQLHAPLLSIPVPPIPGAE</sequence>
<dbReference type="Pfam" id="PF07287">
    <property type="entry name" value="AtuA"/>
    <property type="match status" value="1"/>
</dbReference>
<dbReference type="InterPro" id="IPR025496">
    <property type="entry name" value="DUF4387"/>
</dbReference>
<proteinExistence type="predicted"/>
<comment type="caution">
    <text evidence="4">The sequence shown here is derived from an EMBL/GenBank/DDBJ whole genome shotgun (WGS) entry which is preliminary data.</text>
</comment>
<evidence type="ECO:0000259" key="3">
    <source>
        <dbReference type="Pfam" id="PF14330"/>
    </source>
</evidence>
<feature type="region of interest" description="Disordered" evidence="1">
    <location>
        <begin position="465"/>
        <end position="490"/>
    </location>
</feature>
<organism evidence="4 5">
    <name type="scientific">Sporothrix bragantina</name>
    <dbReference type="NCBI Taxonomy" id="671064"/>
    <lineage>
        <taxon>Eukaryota</taxon>
        <taxon>Fungi</taxon>
        <taxon>Dikarya</taxon>
        <taxon>Ascomycota</taxon>
        <taxon>Pezizomycotina</taxon>
        <taxon>Sordariomycetes</taxon>
        <taxon>Sordariomycetidae</taxon>
        <taxon>Ophiostomatales</taxon>
        <taxon>Ophiostomataceae</taxon>
        <taxon>Sporothrix</taxon>
    </lineage>
</organism>
<evidence type="ECO:0000256" key="1">
    <source>
        <dbReference type="SAM" id="MobiDB-lite"/>
    </source>
</evidence>
<reference evidence="4 5" key="1">
    <citation type="submission" date="2024-01" db="EMBL/GenBank/DDBJ databases">
        <authorList>
            <person name="Allen C."/>
            <person name="Tagirdzhanova G."/>
        </authorList>
    </citation>
    <scope>NUCLEOTIDE SEQUENCE [LARGE SCALE GENOMIC DNA]</scope>
</reference>
<dbReference type="Proteomes" id="UP001642406">
    <property type="component" value="Unassembled WGS sequence"/>
</dbReference>
<evidence type="ECO:0008006" key="6">
    <source>
        <dbReference type="Google" id="ProtNLM"/>
    </source>
</evidence>
<evidence type="ECO:0000259" key="2">
    <source>
        <dbReference type="Pfam" id="PF07287"/>
    </source>
</evidence>
<feature type="domain" description="Acyclic terpene utilisation N-terminal" evidence="2">
    <location>
        <begin position="63"/>
        <end position="314"/>
    </location>
</feature>
<gene>
    <name evidence="4" type="ORF">SBRCBS47491_004725</name>
</gene>
<evidence type="ECO:0000313" key="4">
    <source>
        <dbReference type="EMBL" id="CAK7222019.1"/>
    </source>
</evidence>